<dbReference type="GeneID" id="16212482"/>
<dbReference type="RefSeq" id="YP_008869230.1">
    <property type="nucleotide sequence ID" value="NC_021342.2"/>
</dbReference>
<protein>
    <submittedName>
        <fullName evidence="1">Uncharacterized protein</fullName>
    </submittedName>
</protein>
<dbReference type="Proteomes" id="UP000012997">
    <property type="component" value="Segment"/>
</dbReference>
<keyword evidence="2" id="KW-1185">Reference proteome</keyword>
<accession>N0DU79</accession>
<proteinExistence type="predicted"/>
<sequence length="77" mass="8361">MAVKTINVKSSVAETTEIYEVDEVTGVETLIRKLHKCADHTRDEHYTSGKLIKVVLLHPTPDGAILVDDSNCAGVIA</sequence>
<evidence type="ECO:0000313" key="1">
    <source>
        <dbReference type="EMBL" id="BAN16827.1"/>
    </source>
</evidence>
<dbReference type="KEGG" id="vg:16212482"/>
<evidence type="ECO:0000313" key="2">
    <source>
        <dbReference type="Proteomes" id="UP000012997"/>
    </source>
</evidence>
<name>N0DU79_9CAUD</name>
<organism evidence="1 2">
    <name type="scientific">Edwardsiella phage PEi21</name>
    <dbReference type="NCBI Taxonomy" id="1325372"/>
    <lineage>
        <taxon>Viruses</taxon>
        <taxon>Duplodnaviria</taxon>
        <taxon>Heunggongvirae</taxon>
        <taxon>Uroviricota</taxon>
        <taxon>Caudoviricetes</taxon>
        <taxon>Yokohamavirus</taxon>
        <taxon>Yokohamavirus PEi21</taxon>
    </lineage>
</organism>
<reference evidence="1 2" key="1">
    <citation type="journal article" date="2014" name="Genome Announc.">
        <title>Complete Genome Sequence of the Edwardsiella ictaluri-Specific Bacteriophage PEi21, Isolated from River Water in Japan.</title>
        <authorList>
            <person name="Yasuike M."/>
            <person name="Kai W."/>
            <person name="Nakamura Y."/>
            <person name="Fujiwara A."/>
            <person name="Kawato Y."/>
            <person name="Hassan E.S."/>
            <person name="Mahmoud M.M."/>
            <person name="Nagai S."/>
            <person name="Kobayashi T."/>
            <person name="Ototake M."/>
            <person name="Nakai T."/>
        </authorList>
    </citation>
    <scope>NUCLEOTIDE SEQUENCE [LARGE SCALE GENOMIC DNA]</scope>
</reference>
<dbReference type="EMBL" id="AP013057">
    <property type="protein sequence ID" value="BAN16827.1"/>
    <property type="molecule type" value="Genomic_DNA"/>
</dbReference>